<dbReference type="AlphaFoldDB" id="A0A7R9HXP1"/>
<gene>
    <name evidence="1" type="ORF">TBIB3V08_LOCUS1956</name>
</gene>
<name>A0A7R9HXP1_9NEOP</name>
<accession>A0A7R9HXP1</accession>
<evidence type="ECO:0000313" key="1">
    <source>
        <dbReference type="EMBL" id="CAD7439390.1"/>
    </source>
</evidence>
<proteinExistence type="predicted"/>
<dbReference type="EMBL" id="OD564669">
    <property type="protein sequence ID" value="CAD7439390.1"/>
    <property type="molecule type" value="Genomic_DNA"/>
</dbReference>
<sequence length="111" mass="11961">MSNKLEAYCTVHSFPHAPTVTKARILRDSVVCGSTKSFEINETSFFCGTQHLSEKCAVTAEEDGLVCCLLLIVVCSAAVVQDVEVCSAKRLNPMQLLDMHAGQLCSPGAVR</sequence>
<protein>
    <submittedName>
        <fullName evidence="1">Uncharacterized protein</fullName>
    </submittedName>
</protein>
<reference evidence="1" key="1">
    <citation type="submission" date="2020-11" db="EMBL/GenBank/DDBJ databases">
        <authorList>
            <person name="Tran Van P."/>
        </authorList>
    </citation>
    <scope>NUCLEOTIDE SEQUENCE</scope>
</reference>
<organism evidence="1">
    <name type="scientific">Timema bartmani</name>
    <dbReference type="NCBI Taxonomy" id="61472"/>
    <lineage>
        <taxon>Eukaryota</taxon>
        <taxon>Metazoa</taxon>
        <taxon>Ecdysozoa</taxon>
        <taxon>Arthropoda</taxon>
        <taxon>Hexapoda</taxon>
        <taxon>Insecta</taxon>
        <taxon>Pterygota</taxon>
        <taxon>Neoptera</taxon>
        <taxon>Polyneoptera</taxon>
        <taxon>Phasmatodea</taxon>
        <taxon>Timematodea</taxon>
        <taxon>Timematoidea</taxon>
        <taxon>Timematidae</taxon>
        <taxon>Timema</taxon>
    </lineage>
</organism>